<dbReference type="PROSITE" id="PS00134">
    <property type="entry name" value="TRYPSIN_HIS"/>
    <property type="match status" value="1"/>
</dbReference>
<keyword evidence="8" id="KW-0645">Protease</keyword>
<evidence type="ECO:0000256" key="9">
    <source>
        <dbReference type="ARBA" id="ARBA00023157"/>
    </source>
</evidence>
<dbReference type="FunFam" id="2.40.10.10:FF:000153">
    <property type="entry name" value="Venom plasminogen activator TSV-PA"/>
    <property type="match status" value="1"/>
</dbReference>
<dbReference type="PANTHER" id="PTHR24271">
    <property type="entry name" value="KALLIKREIN-RELATED"/>
    <property type="match status" value="1"/>
</dbReference>
<feature type="chain" id="PRO_5014344340" evidence="10">
    <location>
        <begin position="19"/>
        <end position="260"/>
    </location>
</feature>
<reference evidence="12" key="1">
    <citation type="journal article" date="2018" name="Mol. Biol. Evol.">
        <title>A single mutation unlocks cascading exaptations in the origin of a potent pitviper neurotoxin.</title>
        <authorList>
            <person name="Whittington A.C."/>
            <person name="Mason A.J."/>
            <person name="Rokyta D.R."/>
        </authorList>
    </citation>
    <scope>NUCLEOTIDE SEQUENCE</scope>
    <source>
        <tissue evidence="12">Venom gland</tissue>
    </source>
</reference>
<accession>A0A2I7YS67</accession>
<dbReference type="EC" id="3.4.21.-" evidence="12"/>
<keyword evidence="6 10" id="KW-0732">Signal</keyword>
<dbReference type="InterPro" id="IPR001314">
    <property type="entry name" value="Peptidase_S1A"/>
</dbReference>
<dbReference type="GO" id="GO:0005576">
    <property type="term" value="C:extracellular region"/>
    <property type="evidence" value="ECO:0007669"/>
    <property type="project" value="UniProtKB-SubCell"/>
</dbReference>
<evidence type="ECO:0000256" key="10">
    <source>
        <dbReference type="SAM" id="SignalP"/>
    </source>
</evidence>
<evidence type="ECO:0000256" key="8">
    <source>
        <dbReference type="ARBA" id="ARBA00022825"/>
    </source>
</evidence>
<dbReference type="PROSITE" id="PS50240">
    <property type="entry name" value="TRYPSIN_DOM"/>
    <property type="match status" value="1"/>
</dbReference>
<dbReference type="InterPro" id="IPR001254">
    <property type="entry name" value="Trypsin_dom"/>
</dbReference>
<dbReference type="InterPro" id="IPR043504">
    <property type="entry name" value="Peptidase_S1_PA_chymotrypsin"/>
</dbReference>
<dbReference type="InterPro" id="IPR009003">
    <property type="entry name" value="Peptidase_S1_PA"/>
</dbReference>
<evidence type="ECO:0000256" key="2">
    <source>
        <dbReference type="ARBA" id="ARBA00004613"/>
    </source>
</evidence>
<dbReference type="FunFam" id="2.40.10.10:FF:000158">
    <property type="entry name" value="Thrombin-like enzyme saxthrombin"/>
    <property type="match status" value="1"/>
</dbReference>
<evidence type="ECO:0000256" key="4">
    <source>
        <dbReference type="ARBA" id="ARBA00011245"/>
    </source>
</evidence>
<evidence type="ECO:0000256" key="5">
    <source>
        <dbReference type="ARBA" id="ARBA00022525"/>
    </source>
</evidence>
<comment type="subcellular location">
    <subcellularLocation>
        <location evidence="2">Secreted</location>
    </subcellularLocation>
</comment>
<comment type="subunit">
    <text evidence="4">Monomer.</text>
</comment>
<protein>
    <submittedName>
        <fullName evidence="12">Serine endopeptidase</fullName>
        <ecNumber evidence="12">3.4.21.-</ecNumber>
    </submittedName>
</protein>
<evidence type="ECO:0000313" key="12">
    <source>
        <dbReference type="EMBL" id="AUS82521.1"/>
    </source>
</evidence>
<dbReference type="GO" id="GO:0030141">
    <property type="term" value="C:secretory granule"/>
    <property type="evidence" value="ECO:0007669"/>
    <property type="project" value="TreeGrafter"/>
</dbReference>
<evidence type="ECO:0000256" key="7">
    <source>
        <dbReference type="ARBA" id="ARBA00022801"/>
    </source>
</evidence>
<comment type="similarity">
    <text evidence="3">Belongs to the peptidase S1 family. Snake venom subfamily.</text>
</comment>
<feature type="domain" description="Peptidase S1" evidence="11">
    <location>
        <begin position="25"/>
        <end position="251"/>
    </location>
</feature>
<comment type="function">
    <text evidence="1">Snake venom serine protease that may act in the hemostasis system of the prey.</text>
</comment>
<evidence type="ECO:0000256" key="6">
    <source>
        <dbReference type="ARBA" id="ARBA00022729"/>
    </source>
</evidence>
<evidence type="ECO:0000256" key="3">
    <source>
        <dbReference type="ARBA" id="ARBA00009228"/>
    </source>
</evidence>
<keyword evidence="8" id="KW-0720">Serine protease</keyword>
<dbReference type="AlphaFoldDB" id="A0A2I7YS67"/>
<dbReference type="GO" id="GO:0006508">
    <property type="term" value="P:proteolysis"/>
    <property type="evidence" value="ECO:0007669"/>
    <property type="project" value="InterPro"/>
</dbReference>
<dbReference type="PRINTS" id="PR00722">
    <property type="entry name" value="CHYMOTRYPSIN"/>
</dbReference>
<proteinExistence type="evidence at transcript level"/>
<dbReference type="Gene3D" id="2.40.10.10">
    <property type="entry name" value="Trypsin-like serine proteases"/>
    <property type="match status" value="2"/>
</dbReference>
<name>A0A2I7YS67_9SAUR</name>
<dbReference type="SUPFAM" id="SSF50494">
    <property type="entry name" value="Trypsin-like serine proteases"/>
    <property type="match status" value="1"/>
</dbReference>
<dbReference type="SMART" id="SM00020">
    <property type="entry name" value="Tryp_SPc"/>
    <property type="match status" value="1"/>
</dbReference>
<keyword evidence="7 12" id="KW-0378">Hydrolase</keyword>
<dbReference type="CDD" id="cd00190">
    <property type="entry name" value="Tryp_SPc"/>
    <property type="match status" value="1"/>
</dbReference>
<evidence type="ECO:0000256" key="1">
    <source>
        <dbReference type="ARBA" id="ARBA00003258"/>
    </source>
</evidence>
<dbReference type="GO" id="GO:0004252">
    <property type="term" value="F:serine-type endopeptidase activity"/>
    <property type="evidence" value="ECO:0007669"/>
    <property type="project" value="InterPro"/>
</dbReference>
<sequence length="260" mass="28805">MVLIRVLANLLILQLSYAQKSTELVIGGDECNRNEHRFLVALYDPDGIFCGGTLLNEEWVLTAAHCDREKMEIDLGVHSLKVPNEDEQTRVPKEKFFCLSSKNYTLWDKDIMLIRLDSPVSNSEHIAPFSLPSSPPSVGSVCRVMGWGRISPNKEIYPDVPHCANINLLNYEVCRKAYPEFGLPATSRTLCAGILEGGKDSCTHDSGGPLICNGQFQGIVSWGDYPCAQPHKPGVYTKVFDHLDWIQNIIAGNTDATCPP</sequence>
<keyword evidence="9" id="KW-1015">Disulfide bond</keyword>
<evidence type="ECO:0000259" key="11">
    <source>
        <dbReference type="PROSITE" id="PS50240"/>
    </source>
</evidence>
<dbReference type="EMBL" id="MF974487">
    <property type="protein sequence ID" value="AUS82521.1"/>
    <property type="molecule type" value="mRNA"/>
</dbReference>
<feature type="signal peptide" evidence="10">
    <location>
        <begin position="1"/>
        <end position="18"/>
    </location>
</feature>
<keyword evidence="5" id="KW-0964">Secreted</keyword>
<dbReference type="PANTHER" id="PTHR24271:SF47">
    <property type="entry name" value="KALLIKREIN-1"/>
    <property type="match status" value="1"/>
</dbReference>
<dbReference type="InterPro" id="IPR018114">
    <property type="entry name" value="TRYPSIN_HIS"/>
</dbReference>
<organism evidence="12">
    <name type="scientific">Crotalus mitchellii</name>
    <name type="common">speckled rattlesnake</name>
    <dbReference type="NCBI Taxonomy" id="384065"/>
    <lineage>
        <taxon>Eukaryota</taxon>
        <taxon>Metazoa</taxon>
        <taxon>Chordata</taxon>
        <taxon>Craniata</taxon>
        <taxon>Vertebrata</taxon>
        <taxon>Euteleostomi</taxon>
        <taxon>Lepidosauria</taxon>
        <taxon>Squamata</taxon>
        <taxon>Bifurcata</taxon>
        <taxon>Unidentata</taxon>
        <taxon>Episquamata</taxon>
        <taxon>Toxicofera</taxon>
        <taxon>Serpentes</taxon>
        <taxon>Colubroidea</taxon>
        <taxon>Viperidae</taxon>
        <taxon>Crotalinae</taxon>
        <taxon>Crotalus</taxon>
    </lineage>
</organism>
<dbReference type="Pfam" id="PF00089">
    <property type="entry name" value="Trypsin"/>
    <property type="match status" value="1"/>
</dbReference>